<gene>
    <name evidence="8" type="ORF">HINF_LOCUS20616</name>
    <name evidence="9" type="ORF">HINF_LOCUS2162</name>
</gene>
<evidence type="ECO:0000256" key="6">
    <source>
        <dbReference type="SAM" id="MobiDB-lite"/>
    </source>
</evidence>
<dbReference type="EMBL" id="CATOUU010000531">
    <property type="protein sequence ID" value="CAI9932971.1"/>
    <property type="molecule type" value="Genomic_DNA"/>
</dbReference>
<keyword evidence="4" id="KW-0418">Kinase</keyword>
<name>A0AA86P700_9EUKA</name>
<dbReference type="InterPro" id="IPR011009">
    <property type="entry name" value="Kinase-like_dom_sf"/>
</dbReference>
<keyword evidence="1" id="KW-0723">Serine/threonine-protein kinase</keyword>
<dbReference type="AlphaFoldDB" id="A0AA86P700"/>
<dbReference type="PROSITE" id="PS50011">
    <property type="entry name" value="PROTEIN_KINASE_DOM"/>
    <property type="match status" value="1"/>
</dbReference>
<dbReference type="SUPFAM" id="SSF56112">
    <property type="entry name" value="Protein kinase-like (PK-like)"/>
    <property type="match status" value="1"/>
</dbReference>
<feature type="region of interest" description="Disordered" evidence="6">
    <location>
        <begin position="296"/>
        <end position="326"/>
    </location>
</feature>
<feature type="compositionally biased region" description="Low complexity" evidence="6">
    <location>
        <begin position="296"/>
        <end position="307"/>
    </location>
</feature>
<evidence type="ECO:0000313" key="10">
    <source>
        <dbReference type="Proteomes" id="UP001642409"/>
    </source>
</evidence>
<dbReference type="Pfam" id="PF00069">
    <property type="entry name" value="Pkinase"/>
    <property type="match status" value="1"/>
</dbReference>
<dbReference type="GO" id="GO:0005524">
    <property type="term" value="F:ATP binding"/>
    <property type="evidence" value="ECO:0007669"/>
    <property type="project" value="UniProtKB-KW"/>
</dbReference>
<protein>
    <recommendedName>
        <fullName evidence="7">Protein kinase domain-containing protein</fullName>
    </recommendedName>
</protein>
<dbReference type="InterPro" id="IPR000719">
    <property type="entry name" value="Prot_kinase_dom"/>
</dbReference>
<dbReference type="InterPro" id="IPR008266">
    <property type="entry name" value="Tyr_kinase_AS"/>
</dbReference>
<evidence type="ECO:0000313" key="8">
    <source>
        <dbReference type="EMBL" id="CAI9932971.1"/>
    </source>
</evidence>
<keyword evidence="10" id="KW-1185">Reference proteome</keyword>
<evidence type="ECO:0000256" key="1">
    <source>
        <dbReference type="ARBA" id="ARBA00022527"/>
    </source>
</evidence>
<feature type="compositionally biased region" description="Polar residues" evidence="6">
    <location>
        <begin position="308"/>
        <end position="326"/>
    </location>
</feature>
<proteinExistence type="predicted"/>
<accession>A0AA86P700</accession>
<dbReference type="EMBL" id="CAXDID020000004">
    <property type="protein sequence ID" value="CAL5973011.1"/>
    <property type="molecule type" value="Genomic_DNA"/>
</dbReference>
<feature type="domain" description="Protein kinase" evidence="7">
    <location>
        <begin position="71"/>
        <end position="458"/>
    </location>
</feature>
<comment type="caution">
    <text evidence="8">The sequence shown here is derived from an EMBL/GenBank/DDBJ whole genome shotgun (WGS) entry which is preliminary data.</text>
</comment>
<evidence type="ECO:0000313" key="9">
    <source>
        <dbReference type="EMBL" id="CAL5973011.1"/>
    </source>
</evidence>
<dbReference type="PANTHER" id="PTHR24058">
    <property type="entry name" value="DUAL SPECIFICITY PROTEIN KINASE"/>
    <property type="match status" value="1"/>
</dbReference>
<dbReference type="SMART" id="SM00220">
    <property type="entry name" value="S_TKc"/>
    <property type="match status" value="1"/>
</dbReference>
<evidence type="ECO:0000256" key="5">
    <source>
        <dbReference type="ARBA" id="ARBA00022840"/>
    </source>
</evidence>
<sequence length="459" mass="52836">MNDISMYTSLTQKMNMNLFGGVKRPLTQLTLNITHVYHNVQKRLQEEAPIEPLVDEQGYIILPIGYVTYNYVVVQMIHKGAQAVIYEVKNRDTNQAYILKIARIQRYFQLQTQAEHSFYNLLQQISSQIAPELIQSFSIQNSRALLLQKFEISLKQLLQLTNNRGLPLQYMKLVTAQFAHLLNLFQQFNFIHGDMRLENFVLNTDSPAELRIIDFGCSTINNTANYAHAHLWYRAPEQLFLLPISHKIDSFAVGCMLYELHTGKPLFCPNGEFQLAKQLFQILDLSSTPLYSNPASNSITTSHSTTNPLQSRSIDQNPTSSKSHLQSRSLDTSLPLQYPDSLPLQNTPLINQFTNPFNALDFERFKAIFRTCGSNEHSKTLPTKETAEEFSVYDQIVKETRKTGKELIKYLIVNKEFLNQSGHGMLEYEQFAELVNGLIENDVNKRFGWKEIMESKFME</sequence>
<dbReference type="PANTHER" id="PTHR24058:SF28">
    <property type="entry name" value="SERINE_THREONINE-PROTEIN KINASE MINIBRAIN"/>
    <property type="match status" value="1"/>
</dbReference>
<reference evidence="9 10" key="2">
    <citation type="submission" date="2024-07" db="EMBL/GenBank/DDBJ databases">
        <authorList>
            <person name="Akdeniz Z."/>
        </authorList>
    </citation>
    <scope>NUCLEOTIDE SEQUENCE [LARGE SCALE GENOMIC DNA]</scope>
</reference>
<evidence type="ECO:0000256" key="3">
    <source>
        <dbReference type="ARBA" id="ARBA00022741"/>
    </source>
</evidence>
<organism evidence="8">
    <name type="scientific">Hexamita inflata</name>
    <dbReference type="NCBI Taxonomy" id="28002"/>
    <lineage>
        <taxon>Eukaryota</taxon>
        <taxon>Metamonada</taxon>
        <taxon>Diplomonadida</taxon>
        <taxon>Hexamitidae</taxon>
        <taxon>Hexamitinae</taxon>
        <taxon>Hexamita</taxon>
    </lineage>
</organism>
<evidence type="ECO:0000256" key="2">
    <source>
        <dbReference type="ARBA" id="ARBA00022679"/>
    </source>
</evidence>
<dbReference type="Proteomes" id="UP001642409">
    <property type="component" value="Unassembled WGS sequence"/>
</dbReference>
<dbReference type="Gene3D" id="1.10.510.10">
    <property type="entry name" value="Transferase(Phosphotransferase) domain 1"/>
    <property type="match status" value="1"/>
</dbReference>
<evidence type="ECO:0000256" key="4">
    <source>
        <dbReference type="ARBA" id="ARBA00022777"/>
    </source>
</evidence>
<keyword evidence="5" id="KW-0067">ATP-binding</keyword>
<keyword evidence="2" id="KW-0808">Transferase</keyword>
<evidence type="ECO:0000259" key="7">
    <source>
        <dbReference type="PROSITE" id="PS50011"/>
    </source>
</evidence>
<reference evidence="8" key="1">
    <citation type="submission" date="2023-06" db="EMBL/GenBank/DDBJ databases">
        <authorList>
            <person name="Kurt Z."/>
        </authorList>
    </citation>
    <scope>NUCLEOTIDE SEQUENCE</scope>
</reference>
<dbReference type="InterPro" id="IPR050494">
    <property type="entry name" value="Ser_Thr_dual-spec_kinase"/>
</dbReference>
<dbReference type="GO" id="GO:0004674">
    <property type="term" value="F:protein serine/threonine kinase activity"/>
    <property type="evidence" value="ECO:0007669"/>
    <property type="project" value="UniProtKB-KW"/>
</dbReference>
<dbReference type="PROSITE" id="PS00109">
    <property type="entry name" value="PROTEIN_KINASE_TYR"/>
    <property type="match status" value="1"/>
</dbReference>
<keyword evidence="3" id="KW-0547">Nucleotide-binding</keyword>